<name>G2Y1U8_BOTF4</name>
<dbReference type="Proteomes" id="UP000008177">
    <property type="component" value="Unplaced contigs"/>
</dbReference>
<protein>
    <submittedName>
        <fullName evidence="1">Uncharacterized protein</fullName>
    </submittedName>
</protein>
<accession>G2Y1U8</accession>
<gene>
    <name evidence="1" type="ORF">BofuT4_uP042490.1</name>
</gene>
<reference evidence="2" key="1">
    <citation type="journal article" date="2011" name="PLoS Genet.">
        <title>Genomic analysis of the necrotrophic fungal pathogens Sclerotinia sclerotiorum and Botrytis cinerea.</title>
        <authorList>
            <person name="Amselem J."/>
            <person name="Cuomo C.A."/>
            <person name="van Kan J.A."/>
            <person name="Viaud M."/>
            <person name="Benito E.P."/>
            <person name="Couloux A."/>
            <person name="Coutinho P.M."/>
            <person name="de Vries R.P."/>
            <person name="Dyer P.S."/>
            <person name="Fillinger S."/>
            <person name="Fournier E."/>
            <person name="Gout L."/>
            <person name="Hahn M."/>
            <person name="Kohn L."/>
            <person name="Lapalu N."/>
            <person name="Plummer K.M."/>
            <person name="Pradier J.M."/>
            <person name="Quevillon E."/>
            <person name="Sharon A."/>
            <person name="Simon A."/>
            <person name="ten Have A."/>
            <person name="Tudzynski B."/>
            <person name="Tudzynski P."/>
            <person name="Wincker P."/>
            <person name="Andrew M."/>
            <person name="Anthouard V."/>
            <person name="Beever R.E."/>
            <person name="Beffa R."/>
            <person name="Benoit I."/>
            <person name="Bouzid O."/>
            <person name="Brault B."/>
            <person name="Chen Z."/>
            <person name="Choquer M."/>
            <person name="Collemare J."/>
            <person name="Cotton P."/>
            <person name="Danchin E.G."/>
            <person name="Da Silva C."/>
            <person name="Gautier A."/>
            <person name="Giraud C."/>
            <person name="Giraud T."/>
            <person name="Gonzalez C."/>
            <person name="Grossetete S."/>
            <person name="Guldener U."/>
            <person name="Henrissat B."/>
            <person name="Howlett B.J."/>
            <person name="Kodira C."/>
            <person name="Kretschmer M."/>
            <person name="Lappartient A."/>
            <person name="Leroch M."/>
            <person name="Levis C."/>
            <person name="Mauceli E."/>
            <person name="Neuveglise C."/>
            <person name="Oeser B."/>
            <person name="Pearson M."/>
            <person name="Poulain J."/>
            <person name="Poussereau N."/>
            <person name="Quesneville H."/>
            <person name="Rascle C."/>
            <person name="Schumacher J."/>
            <person name="Segurens B."/>
            <person name="Sexton A."/>
            <person name="Silva E."/>
            <person name="Sirven C."/>
            <person name="Soanes D.M."/>
            <person name="Talbot N.J."/>
            <person name="Templeton M."/>
            <person name="Yandava C."/>
            <person name="Yarden O."/>
            <person name="Zeng Q."/>
            <person name="Rollins J.A."/>
            <person name="Lebrun M.H."/>
            <person name="Dickman M."/>
        </authorList>
    </citation>
    <scope>NUCLEOTIDE SEQUENCE [LARGE SCALE GENOMIC DNA]</scope>
    <source>
        <strain evidence="2">T4</strain>
    </source>
</reference>
<organism evidence="1 2">
    <name type="scientific">Botryotinia fuckeliana (strain T4)</name>
    <name type="common">Noble rot fungus</name>
    <name type="synonym">Botrytis cinerea</name>
    <dbReference type="NCBI Taxonomy" id="999810"/>
    <lineage>
        <taxon>Eukaryota</taxon>
        <taxon>Fungi</taxon>
        <taxon>Dikarya</taxon>
        <taxon>Ascomycota</taxon>
        <taxon>Pezizomycotina</taxon>
        <taxon>Leotiomycetes</taxon>
        <taxon>Helotiales</taxon>
        <taxon>Sclerotiniaceae</taxon>
        <taxon>Botrytis</taxon>
    </lineage>
</organism>
<proteinExistence type="predicted"/>
<evidence type="ECO:0000313" key="1">
    <source>
        <dbReference type="EMBL" id="CCD46638.1"/>
    </source>
</evidence>
<sequence>MDSEAVGWISLFVIVARNSRTQGEFAGGPVGGLHLDGEWDAMFSSTSRRVNNP</sequence>
<dbReference type="AlphaFoldDB" id="G2Y1U8"/>
<dbReference type="InParanoid" id="G2Y1U8"/>
<dbReference type="EMBL" id="FQ790282">
    <property type="protein sequence ID" value="CCD46638.1"/>
    <property type="molecule type" value="Genomic_DNA"/>
</dbReference>
<evidence type="ECO:0000313" key="2">
    <source>
        <dbReference type="Proteomes" id="UP000008177"/>
    </source>
</evidence>
<dbReference type="HOGENOM" id="CLU_3068382_0_0_1"/>